<keyword evidence="11" id="KW-1185">Reference proteome</keyword>
<evidence type="ECO:0000256" key="6">
    <source>
        <dbReference type="ARBA" id="ARBA00022989"/>
    </source>
</evidence>
<keyword evidence="3" id="KW-1003">Cell membrane</keyword>
<evidence type="ECO:0000256" key="4">
    <source>
        <dbReference type="ARBA" id="ARBA00022692"/>
    </source>
</evidence>
<dbReference type="GO" id="GO:0005886">
    <property type="term" value="C:plasma membrane"/>
    <property type="evidence" value="ECO:0007669"/>
    <property type="project" value="UniProtKB-SubCell"/>
</dbReference>
<dbReference type="AlphaFoldDB" id="A0A3R5YWQ8"/>
<evidence type="ECO:0000256" key="5">
    <source>
        <dbReference type="ARBA" id="ARBA00022960"/>
    </source>
</evidence>
<reference evidence="10 11" key="2">
    <citation type="journal article" date="2021" name="Int. J. Food Microbiol.">
        <title>Safety demonstration of a microbial species for use in the food chain: Weissella confusa.</title>
        <authorList>
            <person name="Bourdichon F."/>
            <person name="Patrone V."/>
            <person name="Fontana A."/>
            <person name="Milani G."/>
            <person name="Morelli L."/>
        </authorList>
    </citation>
    <scope>NUCLEOTIDE SEQUENCE [LARGE SCALE GENOMIC DNA]</scope>
    <source>
        <strain evidence="9">CCUG 30943</strain>
        <strain evidence="10 11">CCUG 43002</strain>
    </source>
</reference>
<accession>A0A3R5YWQ8</accession>
<protein>
    <submittedName>
        <fullName evidence="10">Rod shape-determining protein MreD</fullName>
    </submittedName>
</protein>
<proteinExistence type="inferred from homology"/>
<feature type="transmembrane region" description="Helical" evidence="8">
    <location>
        <begin position="66"/>
        <end position="94"/>
    </location>
</feature>
<evidence type="ECO:0000313" key="10">
    <source>
        <dbReference type="EMBL" id="MBJ7638054.1"/>
    </source>
</evidence>
<name>A0A3R5YWQ8_WEICO</name>
<evidence type="ECO:0000256" key="1">
    <source>
        <dbReference type="ARBA" id="ARBA00004651"/>
    </source>
</evidence>
<keyword evidence="6 8" id="KW-1133">Transmembrane helix</keyword>
<dbReference type="GO" id="GO:0008360">
    <property type="term" value="P:regulation of cell shape"/>
    <property type="evidence" value="ECO:0007669"/>
    <property type="project" value="UniProtKB-KW"/>
</dbReference>
<organism evidence="10 11">
    <name type="scientific">Weissella confusa</name>
    <name type="common">Lactobacillus confusus</name>
    <dbReference type="NCBI Taxonomy" id="1583"/>
    <lineage>
        <taxon>Bacteria</taxon>
        <taxon>Bacillati</taxon>
        <taxon>Bacillota</taxon>
        <taxon>Bacilli</taxon>
        <taxon>Lactobacillales</taxon>
        <taxon>Lactobacillaceae</taxon>
        <taxon>Weissella</taxon>
    </lineage>
</organism>
<dbReference type="Proteomes" id="UP000728106">
    <property type="component" value="Unassembled WGS sequence"/>
</dbReference>
<gene>
    <name evidence="10" type="primary">mreD</name>
    <name evidence="10" type="ORF">HAU20_01275</name>
    <name evidence="9" type="ORF">HAU43_00200</name>
</gene>
<keyword evidence="4 8" id="KW-0812">Transmembrane</keyword>
<comment type="caution">
    <text evidence="10">The sequence shown here is derived from an EMBL/GenBank/DDBJ whole genome shotgun (WGS) entry which is preliminary data.</text>
</comment>
<dbReference type="Proteomes" id="UP000808038">
    <property type="component" value="Unassembled WGS sequence"/>
</dbReference>
<comment type="similarity">
    <text evidence="2">Belongs to the MreD family.</text>
</comment>
<feature type="transmembrane region" description="Helical" evidence="8">
    <location>
        <begin position="40"/>
        <end position="59"/>
    </location>
</feature>
<evidence type="ECO:0000313" key="11">
    <source>
        <dbReference type="Proteomes" id="UP000728106"/>
    </source>
</evidence>
<dbReference type="Pfam" id="PF04093">
    <property type="entry name" value="MreD"/>
    <property type="match status" value="1"/>
</dbReference>
<dbReference type="RefSeq" id="WP_118703798.1">
    <property type="nucleotide sequence ID" value="NZ_ALXH01000132.1"/>
</dbReference>
<feature type="transmembrane region" description="Helical" evidence="8">
    <location>
        <begin position="147"/>
        <end position="168"/>
    </location>
</feature>
<evidence type="ECO:0000256" key="7">
    <source>
        <dbReference type="ARBA" id="ARBA00023136"/>
    </source>
</evidence>
<dbReference type="InterPro" id="IPR007227">
    <property type="entry name" value="Cell_shape_determining_MreD"/>
</dbReference>
<dbReference type="EMBL" id="JAAOCX010000001">
    <property type="protein sequence ID" value="MBJ7631535.1"/>
    <property type="molecule type" value="Genomic_DNA"/>
</dbReference>
<keyword evidence="5" id="KW-0133">Cell shape</keyword>
<feature type="transmembrane region" description="Helical" evidence="8">
    <location>
        <begin position="114"/>
        <end position="135"/>
    </location>
</feature>
<comment type="subcellular location">
    <subcellularLocation>
        <location evidence="1">Cell membrane</location>
        <topology evidence="1">Multi-pass membrane protein</topology>
    </subcellularLocation>
</comment>
<evidence type="ECO:0000256" key="8">
    <source>
        <dbReference type="SAM" id="Phobius"/>
    </source>
</evidence>
<evidence type="ECO:0000256" key="2">
    <source>
        <dbReference type="ARBA" id="ARBA00007776"/>
    </source>
</evidence>
<dbReference type="NCBIfam" id="TIGR03426">
    <property type="entry name" value="shape_MreD"/>
    <property type="match status" value="1"/>
</dbReference>
<dbReference type="EMBL" id="JAAOCP010000001">
    <property type="protein sequence ID" value="MBJ7638054.1"/>
    <property type="molecule type" value="Genomic_DNA"/>
</dbReference>
<feature type="transmembrane region" description="Helical" evidence="8">
    <location>
        <begin position="12"/>
        <end position="34"/>
    </location>
</feature>
<evidence type="ECO:0000313" key="9">
    <source>
        <dbReference type="EMBL" id="MBJ7631535.1"/>
    </source>
</evidence>
<keyword evidence="7 8" id="KW-0472">Membrane</keyword>
<evidence type="ECO:0000256" key="3">
    <source>
        <dbReference type="ARBA" id="ARBA00022475"/>
    </source>
</evidence>
<sequence length="207" mass="23532">MLKYVHTSWLHFVLVYIAIMLDGGIALYFAPVLFKMPMSASPYLSLIVMMMPVLTGTVTQMKERSLYIAAFLGGLLFDIFYSGLIGISMIGFPLTVWLASKLQRYLPTSFMSSVAVWFVSMSMYLVFDYAGFGIINLTNLNIPDFIIFHMFPTLIINLMLLVLVYGLLNYWYHATRQPDISAYNVDDSDLNGRLPSLNSKSRSRSIR</sequence>
<reference evidence="10" key="1">
    <citation type="submission" date="2020-02" db="EMBL/GenBank/DDBJ databases">
        <authorList>
            <person name="Fontana A."/>
            <person name="Patrone V."/>
            <person name="Morelli L."/>
        </authorList>
    </citation>
    <scope>NUCLEOTIDE SEQUENCE</scope>
    <source>
        <strain evidence="9">CCUG 30943</strain>
        <strain evidence="10">CCUG 43002</strain>
    </source>
</reference>